<keyword evidence="3 6" id="KW-0812">Transmembrane</keyword>
<dbReference type="SUPFAM" id="SSF103473">
    <property type="entry name" value="MFS general substrate transporter"/>
    <property type="match status" value="1"/>
</dbReference>
<feature type="domain" description="Major facilitator superfamily (MFS) profile" evidence="7">
    <location>
        <begin position="1"/>
        <end position="108"/>
    </location>
</feature>
<evidence type="ECO:0000256" key="5">
    <source>
        <dbReference type="ARBA" id="ARBA00023136"/>
    </source>
</evidence>
<evidence type="ECO:0000313" key="8">
    <source>
        <dbReference type="EMBL" id="KAK9674639.1"/>
    </source>
</evidence>
<reference evidence="8 9" key="1">
    <citation type="submission" date="2023-04" db="EMBL/GenBank/DDBJ databases">
        <title>Genome of Basidiobolus ranarum AG-B5.</title>
        <authorList>
            <person name="Stajich J.E."/>
            <person name="Carter-House D."/>
            <person name="Gryganskyi A."/>
        </authorList>
    </citation>
    <scope>NUCLEOTIDE SEQUENCE [LARGE SCALE GENOMIC DNA]</scope>
    <source>
        <strain evidence="8 9">AG-B5</strain>
    </source>
</reference>
<dbReference type="Gene3D" id="1.20.1250.20">
    <property type="entry name" value="MFS general substrate transporter like domains"/>
    <property type="match status" value="1"/>
</dbReference>
<evidence type="ECO:0000256" key="1">
    <source>
        <dbReference type="ARBA" id="ARBA00004141"/>
    </source>
</evidence>
<keyword evidence="4 6" id="KW-1133">Transmembrane helix</keyword>
<evidence type="ECO:0000256" key="6">
    <source>
        <dbReference type="SAM" id="Phobius"/>
    </source>
</evidence>
<evidence type="ECO:0000256" key="4">
    <source>
        <dbReference type="ARBA" id="ARBA00022989"/>
    </source>
</evidence>
<dbReference type="PANTHER" id="PTHR23503:SF8">
    <property type="entry name" value="FACILITATED GLUCOSE TRANSPORTER PROTEIN 1"/>
    <property type="match status" value="1"/>
</dbReference>
<dbReference type="EMBL" id="JASJQH010010181">
    <property type="protein sequence ID" value="KAK9674639.1"/>
    <property type="molecule type" value="Genomic_DNA"/>
</dbReference>
<comment type="caution">
    <text evidence="8">The sequence shown here is derived from an EMBL/GenBank/DDBJ whole genome shotgun (WGS) entry which is preliminary data.</text>
</comment>
<gene>
    <name evidence="8" type="primary">HGT20_36</name>
    <name evidence="8" type="ORF">K7432_017066</name>
</gene>
<evidence type="ECO:0000313" key="9">
    <source>
        <dbReference type="Proteomes" id="UP001479436"/>
    </source>
</evidence>
<evidence type="ECO:0000256" key="3">
    <source>
        <dbReference type="ARBA" id="ARBA00022692"/>
    </source>
</evidence>
<comment type="subcellular location">
    <subcellularLocation>
        <location evidence="1">Membrane</location>
        <topology evidence="1">Multi-pass membrane protein</topology>
    </subcellularLocation>
</comment>
<keyword evidence="5 6" id="KW-0472">Membrane</keyword>
<dbReference type="InterPro" id="IPR020846">
    <property type="entry name" value="MFS_dom"/>
</dbReference>
<feature type="transmembrane region" description="Helical" evidence="6">
    <location>
        <begin position="24"/>
        <end position="42"/>
    </location>
</feature>
<dbReference type="PROSITE" id="PS50850">
    <property type="entry name" value="MFS"/>
    <property type="match status" value="1"/>
</dbReference>
<feature type="transmembrane region" description="Helical" evidence="6">
    <location>
        <begin position="86"/>
        <end position="104"/>
    </location>
</feature>
<keyword evidence="9" id="KW-1185">Reference proteome</keyword>
<proteinExistence type="predicted"/>
<evidence type="ECO:0000256" key="2">
    <source>
        <dbReference type="ARBA" id="ARBA00022448"/>
    </source>
</evidence>
<dbReference type="InterPro" id="IPR036259">
    <property type="entry name" value="MFS_trans_sf"/>
</dbReference>
<protein>
    <submittedName>
        <fullName evidence="8">Bifunctional purine biosynthesis protein PurH</fullName>
    </submittedName>
</protein>
<dbReference type="InterPro" id="IPR005828">
    <property type="entry name" value="MFS_sugar_transport-like"/>
</dbReference>
<evidence type="ECO:0000259" key="7">
    <source>
        <dbReference type="PROSITE" id="PS50850"/>
    </source>
</evidence>
<dbReference type="Proteomes" id="UP001479436">
    <property type="component" value="Unassembled WGS sequence"/>
</dbReference>
<feature type="transmembrane region" description="Helical" evidence="6">
    <location>
        <begin position="49"/>
        <end position="66"/>
    </location>
</feature>
<organism evidence="8 9">
    <name type="scientific">Basidiobolus ranarum</name>
    <dbReference type="NCBI Taxonomy" id="34480"/>
    <lineage>
        <taxon>Eukaryota</taxon>
        <taxon>Fungi</taxon>
        <taxon>Fungi incertae sedis</taxon>
        <taxon>Zoopagomycota</taxon>
        <taxon>Entomophthoromycotina</taxon>
        <taxon>Basidiobolomycetes</taxon>
        <taxon>Basidiobolales</taxon>
        <taxon>Basidiobolaceae</taxon>
        <taxon>Basidiobolus</taxon>
    </lineage>
</organism>
<sequence>MCVCSVLIVIASLCDIDTLMVAAVMLFVATFAVGLGPIPWMLMPELIPTYAIGAASSTATAVNWLFNFVIGQTFPPMKEGLGDYSFLPFAIICAVGVAFTFFLVPETKGRNPNEIAKN</sequence>
<name>A0ABR2VKU1_9FUNG</name>
<dbReference type="InterPro" id="IPR045263">
    <property type="entry name" value="GLUT"/>
</dbReference>
<dbReference type="Pfam" id="PF00083">
    <property type="entry name" value="Sugar_tr"/>
    <property type="match status" value="1"/>
</dbReference>
<keyword evidence="2" id="KW-0813">Transport</keyword>
<accession>A0ABR2VKU1</accession>
<dbReference type="PANTHER" id="PTHR23503">
    <property type="entry name" value="SOLUTE CARRIER FAMILY 2"/>
    <property type="match status" value="1"/>
</dbReference>